<dbReference type="EMBL" id="QJJS01000005">
    <property type="protein sequence ID" value="PXW97139.1"/>
    <property type="molecule type" value="Genomic_DNA"/>
</dbReference>
<reference evidence="2 3" key="1">
    <citation type="submission" date="2018-05" db="EMBL/GenBank/DDBJ databases">
        <title>Genomic Encyclopedia of Type Strains, Phase IV (KMG-IV): sequencing the most valuable type-strain genomes for metagenomic binning, comparative biology and taxonomic classification.</title>
        <authorList>
            <person name="Goeker M."/>
        </authorList>
    </citation>
    <scope>NUCLEOTIDE SEQUENCE [LARGE SCALE GENOMIC DNA]</scope>
    <source>
        <strain evidence="2 3">DSM 566</strain>
    </source>
</reference>
<keyword evidence="3" id="KW-1185">Reference proteome</keyword>
<feature type="domain" description="STAS" evidence="1">
    <location>
        <begin position="1"/>
        <end position="96"/>
    </location>
</feature>
<protein>
    <submittedName>
        <fullName evidence="2">Phospholipid transport system transporter-binding protein</fullName>
    </submittedName>
</protein>
<dbReference type="Proteomes" id="UP000247811">
    <property type="component" value="Unassembled WGS sequence"/>
</dbReference>
<evidence type="ECO:0000313" key="3">
    <source>
        <dbReference type="Proteomes" id="UP000247811"/>
    </source>
</evidence>
<dbReference type="PROSITE" id="PS50801">
    <property type="entry name" value="STAS"/>
    <property type="match status" value="1"/>
</dbReference>
<comment type="caution">
    <text evidence="2">The sequence shown here is derived from an EMBL/GenBank/DDBJ whole genome shotgun (WGS) entry which is preliminary data.</text>
</comment>
<gene>
    <name evidence="2" type="ORF">C7444_105239</name>
</gene>
<dbReference type="RefSeq" id="WP_110400279.1">
    <property type="nucleotide sequence ID" value="NZ_QJJS01000005.1"/>
</dbReference>
<dbReference type="SUPFAM" id="SSF52091">
    <property type="entry name" value="SpoIIaa-like"/>
    <property type="match status" value="1"/>
</dbReference>
<dbReference type="AlphaFoldDB" id="A0A318H2X0"/>
<dbReference type="Pfam" id="PF13466">
    <property type="entry name" value="STAS_2"/>
    <property type="match status" value="1"/>
</dbReference>
<accession>A0A318H2X0</accession>
<name>A0A318H2X0_9BURK</name>
<evidence type="ECO:0000313" key="2">
    <source>
        <dbReference type="EMBL" id="PXW97139.1"/>
    </source>
</evidence>
<evidence type="ECO:0000259" key="1">
    <source>
        <dbReference type="PROSITE" id="PS50801"/>
    </source>
</evidence>
<dbReference type="InterPro" id="IPR002645">
    <property type="entry name" value="STAS_dom"/>
</dbReference>
<sequence>MALQLPQRLTHDQARACSAALIAQMTAQGTKATVLDASALQVFDSSALAVILSLRRAAGAAGGSLLLQGLPVRLQSLARLYGIDTLIEDPAASGAA</sequence>
<organism evidence="2 3">
    <name type="scientific">Sphaerotilus hippei</name>
    <dbReference type="NCBI Taxonomy" id="744406"/>
    <lineage>
        <taxon>Bacteria</taxon>
        <taxon>Pseudomonadati</taxon>
        <taxon>Pseudomonadota</taxon>
        <taxon>Betaproteobacteria</taxon>
        <taxon>Burkholderiales</taxon>
        <taxon>Sphaerotilaceae</taxon>
        <taxon>Sphaerotilus</taxon>
    </lineage>
</organism>
<dbReference type="InterPro" id="IPR058548">
    <property type="entry name" value="MlaB-like_STAS"/>
</dbReference>
<dbReference type="InterPro" id="IPR036513">
    <property type="entry name" value="STAS_dom_sf"/>
</dbReference>
<dbReference type="OrthoDB" id="9156744at2"/>
<proteinExistence type="predicted"/>
<dbReference type="Gene3D" id="3.30.750.24">
    <property type="entry name" value="STAS domain"/>
    <property type="match status" value="1"/>
</dbReference>
<dbReference type="CDD" id="cd07043">
    <property type="entry name" value="STAS_anti-anti-sigma_factors"/>
    <property type="match status" value="1"/>
</dbReference>